<keyword evidence="2" id="KW-1185">Reference proteome</keyword>
<dbReference type="PANTHER" id="PTHR30143:SF0">
    <property type="entry name" value="2-KETO-4-PENTENOATE HYDRATASE"/>
    <property type="match status" value="1"/>
</dbReference>
<dbReference type="AlphaFoldDB" id="A0A1I3LD99"/>
<protein>
    <submittedName>
        <fullName evidence="1">2-keto-4-pentenoate hydratase</fullName>
    </submittedName>
</protein>
<reference evidence="1 2" key="1">
    <citation type="submission" date="2016-10" db="EMBL/GenBank/DDBJ databases">
        <authorList>
            <person name="de Groot N.N."/>
        </authorList>
    </citation>
    <scope>NUCLEOTIDE SEQUENCE [LARGE SCALE GENOMIC DNA]</scope>
    <source>
        <strain evidence="1 2">LMG 23650</strain>
    </source>
</reference>
<dbReference type="InterPro" id="IPR050772">
    <property type="entry name" value="Hydratase-Decarb/MhpD_sf"/>
</dbReference>
<name>A0A1I3LD99_9BURK</name>
<dbReference type="GO" id="GO:0005737">
    <property type="term" value="C:cytoplasm"/>
    <property type="evidence" value="ECO:0007669"/>
    <property type="project" value="TreeGrafter"/>
</dbReference>
<dbReference type="InterPro" id="IPR036663">
    <property type="entry name" value="Fumarylacetoacetase_C_sf"/>
</dbReference>
<dbReference type="STRING" id="420953.SAMN05192543_104362"/>
<evidence type="ECO:0000313" key="1">
    <source>
        <dbReference type="EMBL" id="SFI82708.1"/>
    </source>
</evidence>
<dbReference type="PANTHER" id="PTHR30143">
    <property type="entry name" value="ACID HYDRATASE"/>
    <property type="match status" value="1"/>
</dbReference>
<dbReference type="EMBL" id="FOQU01000004">
    <property type="protein sequence ID" value="SFI82708.1"/>
    <property type="molecule type" value="Genomic_DNA"/>
</dbReference>
<dbReference type="OrthoDB" id="8689761at2"/>
<dbReference type="SUPFAM" id="SSF56529">
    <property type="entry name" value="FAH"/>
    <property type="match status" value="1"/>
</dbReference>
<dbReference type="Gene3D" id="3.90.850.10">
    <property type="entry name" value="Fumarylacetoacetase-like, C-terminal domain"/>
    <property type="match status" value="1"/>
</dbReference>
<proteinExistence type="predicted"/>
<sequence>MSSFAGRLDAPLHALSEMLASARAARTRLDAPAPDLVPADADAAYAIQHETLWLADARIGGWKVGAKSPVAAVQGAPLPAAGIHASGARLTRSEYVPAGLELEIAFRFARRFEPSNEPYSDAEVLAGIDGIAAAVEIVASRYTGWPEIDRLAQLADLQNHGALIVGEFTRYRADFPFVAPALQLHFEGRDVLHSAPSNPAGDPRRLLPWLVNHCTRKLRIAVTPEWVITTGSYTGMFFPETAGELSGHIDGLAPVNLALR</sequence>
<dbReference type="RefSeq" id="WP_091012244.1">
    <property type="nucleotide sequence ID" value="NZ_CP041743.1"/>
</dbReference>
<dbReference type="GO" id="GO:0008684">
    <property type="term" value="F:2-oxopent-4-enoate hydratase activity"/>
    <property type="evidence" value="ECO:0007669"/>
    <property type="project" value="TreeGrafter"/>
</dbReference>
<gene>
    <name evidence="1" type="ORF">SAMN05192543_104362</name>
</gene>
<dbReference type="Proteomes" id="UP000199548">
    <property type="component" value="Unassembled WGS sequence"/>
</dbReference>
<organism evidence="1 2">
    <name type="scientific">Paraburkholderia megapolitana</name>
    <dbReference type="NCBI Taxonomy" id="420953"/>
    <lineage>
        <taxon>Bacteria</taxon>
        <taxon>Pseudomonadati</taxon>
        <taxon>Pseudomonadota</taxon>
        <taxon>Betaproteobacteria</taxon>
        <taxon>Burkholderiales</taxon>
        <taxon>Burkholderiaceae</taxon>
        <taxon>Paraburkholderia</taxon>
    </lineage>
</organism>
<evidence type="ECO:0000313" key="2">
    <source>
        <dbReference type="Proteomes" id="UP000199548"/>
    </source>
</evidence>
<accession>A0A1I3LD99</accession>